<dbReference type="Pfam" id="PF00593">
    <property type="entry name" value="TonB_dep_Rec_b-barrel"/>
    <property type="match status" value="1"/>
</dbReference>
<dbReference type="GO" id="GO:0015344">
    <property type="term" value="F:siderophore uptake transmembrane transporter activity"/>
    <property type="evidence" value="ECO:0007669"/>
    <property type="project" value="TreeGrafter"/>
</dbReference>
<keyword evidence="15" id="KW-1185">Reference proteome</keyword>
<evidence type="ECO:0000256" key="5">
    <source>
        <dbReference type="ARBA" id="ARBA00022729"/>
    </source>
</evidence>
<evidence type="ECO:0000256" key="6">
    <source>
        <dbReference type="ARBA" id="ARBA00023077"/>
    </source>
</evidence>
<dbReference type="PANTHER" id="PTHR30069:SF29">
    <property type="entry name" value="HEMOGLOBIN AND HEMOGLOBIN-HAPTOGLOBIN-BINDING PROTEIN 1-RELATED"/>
    <property type="match status" value="1"/>
</dbReference>
<organism evidence="14 15">
    <name type="scientific">Veillonella criceti</name>
    <dbReference type="NCBI Taxonomy" id="103891"/>
    <lineage>
        <taxon>Bacteria</taxon>
        <taxon>Bacillati</taxon>
        <taxon>Bacillota</taxon>
        <taxon>Negativicutes</taxon>
        <taxon>Veillonellales</taxon>
        <taxon>Veillonellaceae</taxon>
        <taxon>Veillonella</taxon>
    </lineage>
</organism>
<evidence type="ECO:0000256" key="4">
    <source>
        <dbReference type="ARBA" id="ARBA00022692"/>
    </source>
</evidence>
<evidence type="ECO:0000256" key="7">
    <source>
        <dbReference type="ARBA" id="ARBA00023136"/>
    </source>
</evidence>
<accession>A0A380NIU0</accession>
<keyword evidence="5" id="KW-0732">Signal</keyword>
<dbReference type="Pfam" id="PF07715">
    <property type="entry name" value="Plug"/>
    <property type="match status" value="1"/>
</dbReference>
<feature type="domain" description="TonB-dependent receptor plug" evidence="13">
    <location>
        <begin position="56"/>
        <end position="160"/>
    </location>
</feature>
<evidence type="ECO:0000256" key="11">
    <source>
        <dbReference type="RuleBase" id="RU003357"/>
    </source>
</evidence>
<keyword evidence="4 10" id="KW-0812">Transmembrane</keyword>
<dbReference type="RefSeq" id="WP_115309841.1">
    <property type="nucleotide sequence ID" value="NZ_UHIO01000001.1"/>
</dbReference>
<keyword evidence="9 10" id="KW-0998">Cell outer membrane</keyword>
<gene>
    <name evidence="14" type="primary">cirA_2</name>
    <name evidence="14" type="ORF">NCTC12020_00605</name>
</gene>
<evidence type="ECO:0000256" key="9">
    <source>
        <dbReference type="ARBA" id="ARBA00023237"/>
    </source>
</evidence>
<dbReference type="AlphaFoldDB" id="A0A380NIU0"/>
<evidence type="ECO:0000259" key="13">
    <source>
        <dbReference type="Pfam" id="PF07715"/>
    </source>
</evidence>
<name>A0A380NIU0_9FIRM</name>
<sequence>MKQSVKNKKAIIVYVTLVLVGTTLGRQTVWAEGDNEEVYVLPDVVVTATRTEKNINKVPASVTILQGEDLQERHQDNLGDALRIVPGVQFDSYGSGAGYSNTLRMNGSNNVLFMVDGITMNATGVNPPLTMMRNMDGIDRVEVVRGAASTLYGSGAIGGVINMITRVPDEGMRTTVRTIGGSYDQEQYKVINEGKEGDLYWRASYQKDLMGSYKDAHGLTIPQRLDGHTASFMVGGNVDSKNNVMFSYDSYRAGVKYADSNASLFHIRHNSEANDSFRGIWKSTINDRLSHQLYVLNNHYDISAKDAMYGDYDTEIHTKAIGDQVTYTLGAHTIVGGFDWHQDKVDSQNGVKLTNSSYYVQDEWQFASKWTLIPGFRVDHHSAFGTNTSPHISLAYDVNDKTNVYVSYNEYFLAPTAYQLYGLYGGNKNLKPETGYEIDFGVHHQFDDTLLGNMNFFVRHAKDKIGYDTKSLNNIYENFDKEDSYGLSMDLYKQITSHLSAKAAYTYTHVDATSARSANLDGYVPKHAVNFSLDYNASKWDAHLDVRGVIDRPGRSVSVDKGDFFPKNTYWITNVSANYRITDEITIFGRVNNIFDVYYAEMSNVSYGSARDWWTMPGRNYQLGLEMTF</sequence>
<dbReference type="InterPro" id="IPR039426">
    <property type="entry name" value="TonB-dep_rcpt-like"/>
</dbReference>
<evidence type="ECO:0000256" key="10">
    <source>
        <dbReference type="PROSITE-ProRule" id="PRU01360"/>
    </source>
</evidence>
<dbReference type="GO" id="GO:0044718">
    <property type="term" value="P:siderophore transmembrane transport"/>
    <property type="evidence" value="ECO:0007669"/>
    <property type="project" value="TreeGrafter"/>
</dbReference>
<dbReference type="CDD" id="cd01347">
    <property type="entry name" value="ligand_gated_channel"/>
    <property type="match status" value="1"/>
</dbReference>
<dbReference type="InterPro" id="IPR037066">
    <property type="entry name" value="Plug_dom_sf"/>
</dbReference>
<protein>
    <submittedName>
        <fullName evidence="14">Colicin I receptor</fullName>
    </submittedName>
</protein>
<keyword evidence="8 14" id="KW-0675">Receptor</keyword>
<reference evidence="14 15" key="1">
    <citation type="submission" date="2018-06" db="EMBL/GenBank/DDBJ databases">
        <authorList>
            <consortium name="Pathogen Informatics"/>
            <person name="Doyle S."/>
        </authorList>
    </citation>
    <scope>NUCLEOTIDE SEQUENCE [LARGE SCALE GENOMIC DNA]</scope>
    <source>
        <strain evidence="14 15">NCTC12020</strain>
    </source>
</reference>
<evidence type="ECO:0000259" key="12">
    <source>
        <dbReference type="Pfam" id="PF00593"/>
    </source>
</evidence>
<keyword evidence="6 11" id="KW-0798">TonB box</keyword>
<evidence type="ECO:0000256" key="1">
    <source>
        <dbReference type="ARBA" id="ARBA00004571"/>
    </source>
</evidence>
<dbReference type="InterPro" id="IPR036942">
    <property type="entry name" value="Beta-barrel_TonB_sf"/>
</dbReference>
<dbReference type="OrthoDB" id="101167at2"/>
<dbReference type="Gene3D" id="2.40.170.20">
    <property type="entry name" value="TonB-dependent receptor, beta-barrel domain"/>
    <property type="match status" value="1"/>
</dbReference>
<dbReference type="InterPro" id="IPR012910">
    <property type="entry name" value="Plug_dom"/>
</dbReference>
<dbReference type="Gene3D" id="2.170.130.10">
    <property type="entry name" value="TonB-dependent receptor, plug domain"/>
    <property type="match status" value="1"/>
</dbReference>
<dbReference type="GO" id="GO:0009279">
    <property type="term" value="C:cell outer membrane"/>
    <property type="evidence" value="ECO:0007669"/>
    <property type="project" value="UniProtKB-SubCell"/>
</dbReference>
<evidence type="ECO:0000313" key="15">
    <source>
        <dbReference type="Proteomes" id="UP000255367"/>
    </source>
</evidence>
<dbReference type="PROSITE" id="PS52016">
    <property type="entry name" value="TONB_DEPENDENT_REC_3"/>
    <property type="match status" value="1"/>
</dbReference>
<keyword evidence="2 10" id="KW-0813">Transport</keyword>
<feature type="domain" description="TonB-dependent receptor-like beta-barrel" evidence="12">
    <location>
        <begin position="240"/>
        <end position="594"/>
    </location>
</feature>
<evidence type="ECO:0000256" key="2">
    <source>
        <dbReference type="ARBA" id="ARBA00022448"/>
    </source>
</evidence>
<dbReference type="EMBL" id="UHIO01000001">
    <property type="protein sequence ID" value="SUP41562.1"/>
    <property type="molecule type" value="Genomic_DNA"/>
</dbReference>
<dbReference type="SUPFAM" id="SSF56935">
    <property type="entry name" value="Porins"/>
    <property type="match status" value="1"/>
</dbReference>
<comment type="subcellular location">
    <subcellularLocation>
        <location evidence="1 10">Cell outer membrane</location>
        <topology evidence="1 10">Multi-pass membrane protein</topology>
    </subcellularLocation>
</comment>
<keyword evidence="3 10" id="KW-1134">Transmembrane beta strand</keyword>
<dbReference type="InterPro" id="IPR000531">
    <property type="entry name" value="Beta-barrel_TonB"/>
</dbReference>
<keyword evidence="7 10" id="KW-0472">Membrane</keyword>
<evidence type="ECO:0000256" key="3">
    <source>
        <dbReference type="ARBA" id="ARBA00022452"/>
    </source>
</evidence>
<proteinExistence type="inferred from homology"/>
<comment type="similarity">
    <text evidence="10 11">Belongs to the TonB-dependent receptor family.</text>
</comment>
<evidence type="ECO:0000313" key="14">
    <source>
        <dbReference type="EMBL" id="SUP41562.1"/>
    </source>
</evidence>
<evidence type="ECO:0000256" key="8">
    <source>
        <dbReference type="ARBA" id="ARBA00023170"/>
    </source>
</evidence>
<dbReference type="PANTHER" id="PTHR30069">
    <property type="entry name" value="TONB-DEPENDENT OUTER MEMBRANE RECEPTOR"/>
    <property type="match status" value="1"/>
</dbReference>
<dbReference type="Proteomes" id="UP000255367">
    <property type="component" value="Unassembled WGS sequence"/>
</dbReference>